<dbReference type="Gene3D" id="3.80.10.10">
    <property type="entry name" value="Ribonuclease Inhibitor"/>
    <property type="match status" value="1"/>
</dbReference>
<dbReference type="Pfam" id="PF13516">
    <property type="entry name" value="LRR_6"/>
    <property type="match status" value="2"/>
</dbReference>
<gene>
    <name evidence="2" type="ORF">TMI583_LOCUS39830</name>
</gene>
<accession>A0A8S2UB22</accession>
<dbReference type="PANTHER" id="PTHR24111:SF0">
    <property type="entry name" value="LEUCINE-RICH REPEAT-CONTAINING PROTEIN"/>
    <property type="match status" value="1"/>
</dbReference>
<name>A0A8S2UB22_9BILA</name>
<dbReference type="EMBL" id="CAJOBA010060744">
    <property type="protein sequence ID" value="CAF4326111.1"/>
    <property type="molecule type" value="Genomic_DNA"/>
</dbReference>
<dbReference type="SUPFAM" id="SSF52047">
    <property type="entry name" value="RNI-like"/>
    <property type="match status" value="1"/>
</dbReference>
<dbReference type="InterPro" id="IPR001611">
    <property type="entry name" value="Leu-rich_rpt"/>
</dbReference>
<comment type="caution">
    <text evidence="2">The sequence shown here is derived from an EMBL/GenBank/DDBJ whole genome shotgun (WGS) entry which is preliminary data.</text>
</comment>
<dbReference type="InterPro" id="IPR032675">
    <property type="entry name" value="LRR_dom_sf"/>
</dbReference>
<feature type="non-terminal residue" evidence="2">
    <location>
        <position position="56"/>
    </location>
</feature>
<dbReference type="InterPro" id="IPR052201">
    <property type="entry name" value="LRR-containing_regulator"/>
</dbReference>
<evidence type="ECO:0000256" key="1">
    <source>
        <dbReference type="ARBA" id="ARBA00022737"/>
    </source>
</evidence>
<dbReference type="PANTHER" id="PTHR24111">
    <property type="entry name" value="LEUCINE-RICH REPEAT-CONTAINING PROTEIN 34"/>
    <property type="match status" value="1"/>
</dbReference>
<dbReference type="Proteomes" id="UP000682733">
    <property type="component" value="Unassembled WGS sequence"/>
</dbReference>
<protein>
    <submittedName>
        <fullName evidence="2">Uncharacterized protein</fullName>
    </submittedName>
</protein>
<proteinExistence type="predicted"/>
<sequence>MQFTLTSLDLGANQISAKGSEAIADALKENRTCTSLRLQNNQISAKGGEAITDALK</sequence>
<organism evidence="2 3">
    <name type="scientific">Didymodactylos carnosus</name>
    <dbReference type="NCBI Taxonomy" id="1234261"/>
    <lineage>
        <taxon>Eukaryota</taxon>
        <taxon>Metazoa</taxon>
        <taxon>Spiralia</taxon>
        <taxon>Gnathifera</taxon>
        <taxon>Rotifera</taxon>
        <taxon>Eurotatoria</taxon>
        <taxon>Bdelloidea</taxon>
        <taxon>Philodinida</taxon>
        <taxon>Philodinidae</taxon>
        <taxon>Didymodactylos</taxon>
    </lineage>
</organism>
<dbReference type="AlphaFoldDB" id="A0A8S2UB22"/>
<evidence type="ECO:0000313" key="2">
    <source>
        <dbReference type="EMBL" id="CAF4326111.1"/>
    </source>
</evidence>
<reference evidence="2" key="1">
    <citation type="submission" date="2021-02" db="EMBL/GenBank/DDBJ databases">
        <authorList>
            <person name="Nowell W R."/>
        </authorList>
    </citation>
    <scope>NUCLEOTIDE SEQUENCE</scope>
</reference>
<evidence type="ECO:0000313" key="3">
    <source>
        <dbReference type="Proteomes" id="UP000682733"/>
    </source>
</evidence>
<keyword evidence="1" id="KW-0677">Repeat</keyword>